<dbReference type="RefSeq" id="WP_394331926.1">
    <property type="nucleotide sequence ID" value="NZ_FMVF01000013.1"/>
</dbReference>
<dbReference type="EMBL" id="FMVF01000013">
    <property type="protein sequence ID" value="SCY85214.1"/>
    <property type="molecule type" value="Genomic_DNA"/>
</dbReference>
<feature type="domain" description="Insertion element IS150 protein InsJ-like helix-turn-helix" evidence="1">
    <location>
        <begin position="43"/>
        <end position="80"/>
    </location>
</feature>
<evidence type="ECO:0000259" key="1">
    <source>
        <dbReference type="Pfam" id="PF13518"/>
    </source>
</evidence>
<sequence length="82" mass="9864">MVLQNFCCKYFATEILQQMNCPPKVGHYLRVFMERKVKHSYDFKLRCVEEVLKGRSAISVAAEFKCDRSQLWKWVVLYRRRG</sequence>
<gene>
    <name evidence="2" type="ORF">SAMN02927903_02589</name>
</gene>
<protein>
    <recommendedName>
        <fullName evidence="1">Insertion element IS150 protein InsJ-like helix-turn-helix domain-containing protein</fullName>
    </recommendedName>
</protein>
<dbReference type="Proteomes" id="UP000199354">
    <property type="component" value="Unassembled WGS sequence"/>
</dbReference>
<reference evidence="2 3" key="1">
    <citation type="submission" date="2016-10" db="EMBL/GenBank/DDBJ databases">
        <authorList>
            <person name="de Groot N.N."/>
        </authorList>
    </citation>
    <scope>NUCLEOTIDE SEQUENCE [LARGE SCALE GENOMIC DNA]</scope>
    <source>
        <strain evidence="2 3">CGMCC 1.7031</strain>
    </source>
</reference>
<dbReference type="Pfam" id="PF13518">
    <property type="entry name" value="HTH_28"/>
    <property type="match status" value="1"/>
</dbReference>
<organism evidence="2 3">
    <name type="scientific">Flavobacterium caeni</name>
    <dbReference type="NCBI Taxonomy" id="490189"/>
    <lineage>
        <taxon>Bacteria</taxon>
        <taxon>Pseudomonadati</taxon>
        <taxon>Bacteroidota</taxon>
        <taxon>Flavobacteriia</taxon>
        <taxon>Flavobacteriales</taxon>
        <taxon>Flavobacteriaceae</taxon>
        <taxon>Flavobacterium</taxon>
    </lineage>
</organism>
<accession>A0A1G5JAI7</accession>
<dbReference type="GO" id="GO:0043565">
    <property type="term" value="F:sequence-specific DNA binding"/>
    <property type="evidence" value="ECO:0007669"/>
    <property type="project" value="InterPro"/>
</dbReference>
<evidence type="ECO:0000313" key="3">
    <source>
        <dbReference type="Proteomes" id="UP000199354"/>
    </source>
</evidence>
<dbReference type="SUPFAM" id="SSF48295">
    <property type="entry name" value="TrpR-like"/>
    <property type="match status" value="1"/>
</dbReference>
<proteinExistence type="predicted"/>
<dbReference type="InterPro" id="IPR010921">
    <property type="entry name" value="Trp_repressor/repl_initiator"/>
</dbReference>
<dbReference type="InterPro" id="IPR055247">
    <property type="entry name" value="InsJ-like_HTH"/>
</dbReference>
<keyword evidence="3" id="KW-1185">Reference proteome</keyword>
<feature type="non-terminal residue" evidence="2">
    <location>
        <position position="82"/>
    </location>
</feature>
<evidence type="ECO:0000313" key="2">
    <source>
        <dbReference type="EMBL" id="SCY85214.1"/>
    </source>
</evidence>
<dbReference type="AlphaFoldDB" id="A0A1G5JAI7"/>
<name>A0A1G5JAI7_9FLAO</name>